<dbReference type="Gene3D" id="1.20.1280.50">
    <property type="match status" value="1"/>
</dbReference>
<dbReference type="GeneID" id="63820134"/>
<gene>
    <name evidence="1" type="ORF">LAESUDRAFT_60420</name>
</gene>
<protein>
    <submittedName>
        <fullName evidence="1">Uncharacterized protein</fullName>
    </submittedName>
</protein>
<dbReference type="STRING" id="1314785.A0A165AXA9"/>
<dbReference type="EMBL" id="KV427713">
    <property type="protein sequence ID" value="KZS99832.1"/>
    <property type="molecule type" value="Genomic_DNA"/>
</dbReference>
<dbReference type="AlphaFoldDB" id="A0A165AXA9"/>
<evidence type="ECO:0000313" key="1">
    <source>
        <dbReference type="EMBL" id="KZS99832.1"/>
    </source>
</evidence>
<dbReference type="OrthoDB" id="3353710at2759"/>
<evidence type="ECO:0000313" key="2">
    <source>
        <dbReference type="Proteomes" id="UP000076871"/>
    </source>
</evidence>
<reference evidence="1 2" key="1">
    <citation type="journal article" date="2016" name="Mol. Biol. Evol.">
        <title>Comparative Genomics of Early-Diverging Mushroom-Forming Fungi Provides Insights into the Origins of Lignocellulose Decay Capabilities.</title>
        <authorList>
            <person name="Nagy L.G."/>
            <person name="Riley R."/>
            <person name="Tritt A."/>
            <person name="Adam C."/>
            <person name="Daum C."/>
            <person name="Floudas D."/>
            <person name="Sun H."/>
            <person name="Yadav J.S."/>
            <person name="Pangilinan J."/>
            <person name="Larsson K.H."/>
            <person name="Matsuura K."/>
            <person name="Barry K."/>
            <person name="Labutti K."/>
            <person name="Kuo R."/>
            <person name="Ohm R.A."/>
            <person name="Bhattacharya S.S."/>
            <person name="Shirouzu T."/>
            <person name="Yoshinaga Y."/>
            <person name="Martin F.M."/>
            <person name="Grigoriev I.V."/>
            <person name="Hibbett D.S."/>
        </authorList>
    </citation>
    <scope>NUCLEOTIDE SEQUENCE [LARGE SCALE GENOMIC DNA]</scope>
    <source>
        <strain evidence="1 2">93-53</strain>
    </source>
</reference>
<accession>A0A165AXA9</accession>
<dbReference type="RefSeq" id="XP_040757573.1">
    <property type="nucleotide sequence ID" value="XM_040903103.1"/>
</dbReference>
<dbReference type="InParanoid" id="A0A165AXA9"/>
<name>A0A165AXA9_9APHY</name>
<proteinExistence type="predicted"/>
<dbReference type="Proteomes" id="UP000076871">
    <property type="component" value="Unassembled WGS sequence"/>
</dbReference>
<organism evidence="1 2">
    <name type="scientific">Laetiporus sulphureus 93-53</name>
    <dbReference type="NCBI Taxonomy" id="1314785"/>
    <lineage>
        <taxon>Eukaryota</taxon>
        <taxon>Fungi</taxon>
        <taxon>Dikarya</taxon>
        <taxon>Basidiomycota</taxon>
        <taxon>Agaricomycotina</taxon>
        <taxon>Agaricomycetes</taxon>
        <taxon>Polyporales</taxon>
        <taxon>Laetiporus</taxon>
    </lineage>
</organism>
<keyword evidence="2" id="KW-1185">Reference proteome</keyword>
<sequence>MSGVVAIQPSNMDSNSIDSFLLQLVKRTTKMVDQNAGDASNDTLDIIDGLLRTTAANVRATLNARLPINRLPPEILTLIFKMLRDPALLTSANSWHYENRTHAIWDHEATNPQNLVTATHACRHWRNVALANASLWDTLCCNRLGAAVGEFLERSGSVPLCVVEDDRDLGDAFLSTVPLLSARLRELHFLDLPGYRYQEPLYGLMSELQFPTPHLRMLTLGVRRSSGPRGHGAILFNGVTPCLERLSLFGLRWLPTNQFPNLTHLYLYNYCPVPIKLSSLLSRTLQLIDLVVSEENGRDRKAALDDYPHTPLLSFTTTGPPDEILKVSLPLLQRIVFRHASGILAHVLPGLIISDDAAIRIEDLTIRDSSDFLIIRNLLQP</sequence>